<name>A0A086CFJ0_9CHRO</name>
<accession>A0A086CFJ0</accession>
<comment type="caution">
    <text evidence="1">The sequence shown here is derived from an EMBL/GenBank/DDBJ whole genome shotgun (WGS) entry which is preliminary data.</text>
</comment>
<proteinExistence type="predicted"/>
<organism evidence="1 2">
    <name type="scientific">Candidatus Atelocyanobacterium thalassa isolate SIO64986</name>
    <dbReference type="NCBI Taxonomy" id="1527444"/>
    <lineage>
        <taxon>Bacteria</taxon>
        <taxon>Bacillati</taxon>
        <taxon>Cyanobacteriota</taxon>
        <taxon>Cyanophyceae</taxon>
        <taxon>Oscillatoriophycideae</taxon>
        <taxon>Chroococcales</taxon>
        <taxon>Aphanothecaceae</taxon>
        <taxon>Candidatus Atelocyanobacterium</taxon>
        <taxon>Candidatus Atelocyanobacterium thalassae</taxon>
    </lineage>
</organism>
<evidence type="ECO:0000313" key="1">
    <source>
        <dbReference type="EMBL" id="KFF40954.1"/>
    </source>
</evidence>
<sequence length="38" mass="4334">NISLNVIKGNISYLVLQRINRIKGTGDDKYLSEEQRQG</sequence>
<protein>
    <submittedName>
        <fullName evidence="1">Uncharacterized protein</fullName>
    </submittedName>
</protein>
<feature type="non-terminal residue" evidence="1">
    <location>
        <position position="1"/>
    </location>
</feature>
<dbReference type="AlphaFoldDB" id="A0A086CFJ0"/>
<reference evidence="1 2" key="1">
    <citation type="submission" date="2014-08" db="EMBL/GenBank/DDBJ databases">
        <title>Comparative genomics reveals surprising divergence of two closely related strains of uncultivated UCYN-A cyanobacteria.</title>
        <authorList>
            <person name="Bombar D."/>
            <person name="Heller P."/>
            <person name="Sanchez-Baracaldo P."/>
            <person name="Carter B.J."/>
            <person name="Zert J.P."/>
        </authorList>
    </citation>
    <scope>NUCLEOTIDE SEQUENCE [LARGE SCALE GENOMIC DNA]</scope>
</reference>
<dbReference type="Proteomes" id="UP000028922">
    <property type="component" value="Unassembled WGS sequence"/>
</dbReference>
<evidence type="ECO:0000313" key="2">
    <source>
        <dbReference type="Proteomes" id="UP000028922"/>
    </source>
</evidence>
<dbReference type="EMBL" id="JPSP01000022">
    <property type="protein sequence ID" value="KFF40954.1"/>
    <property type="molecule type" value="Genomic_DNA"/>
</dbReference>
<gene>
    <name evidence="1" type="ORF">ucyna2_01227</name>
</gene>